<dbReference type="PANTHER" id="PTHR37017">
    <property type="entry name" value="AB HYDROLASE-1 DOMAIN-CONTAINING PROTEIN-RELATED"/>
    <property type="match status" value="1"/>
</dbReference>
<evidence type="ECO:0000313" key="2">
    <source>
        <dbReference type="EMBL" id="GGU63846.1"/>
    </source>
</evidence>
<dbReference type="Proteomes" id="UP000037395">
    <property type="component" value="Unassembled WGS sequence"/>
</dbReference>
<dbReference type="InterPro" id="IPR000073">
    <property type="entry name" value="AB_hydrolase_1"/>
</dbReference>
<accession>A0A8H9HGJ7</accession>
<dbReference type="OrthoDB" id="9773549at2"/>
<reference evidence="3" key="3">
    <citation type="submission" date="2016-08" db="EMBL/GenBank/DDBJ databases">
        <title>Sequencing, Assembly and Comparative Genomics of S. aureofaciens ATCC 10762.</title>
        <authorList>
            <person name="Gradnigo J.S."/>
            <person name="Johnson N."/>
            <person name="Somerville G.A."/>
        </authorList>
    </citation>
    <scope>NUCLEOTIDE SEQUENCE [LARGE SCALE GENOMIC DNA]</scope>
    <source>
        <strain evidence="3">ATCC 10762</strain>
    </source>
</reference>
<gene>
    <name evidence="2" type="ORF">GCM10010502_13610</name>
    <name evidence="3" type="ORF">HS99_0007950</name>
</gene>
<dbReference type="EMBL" id="BMUB01000002">
    <property type="protein sequence ID" value="GGU63846.1"/>
    <property type="molecule type" value="Genomic_DNA"/>
</dbReference>
<dbReference type="Gene3D" id="3.40.50.1820">
    <property type="entry name" value="alpha/beta hydrolase"/>
    <property type="match status" value="1"/>
</dbReference>
<reference evidence="3 4" key="2">
    <citation type="submission" date="2014-07" db="EMBL/GenBank/DDBJ databases">
        <authorList>
            <person name="Zhang J.E."/>
            <person name="Yang H."/>
            <person name="Guo J."/>
            <person name="Deng Z."/>
            <person name="Luo H."/>
            <person name="Luo M."/>
            <person name="Zhao B."/>
        </authorList>
    </citation>
    <scope>NUCLEOTIDE SEQUENCE [LARGE SCALE GENOMIC DNA]</scope>
    <source>
        <strain evidence="3">ATCC 10762</strain>
        <strain evidence="4">ATCC 10762 / DSM 40127 / CCM 3239 / JCM 4008 / LMG 5968 / NBRC 12843 / NCIMB 8234 / A-377</strain>
    </source>
</reference>
<dbReference type="KEGG" id="kau:B6264_20725"/>
<proteinExistence type="predicted"/>
<organism evidence="3 4">
    <name type="scientific">Kitasatospora aureofaciens</name>
    <name type="common">Streptomyces aureofaciens</name>
    <dbReference type="NCBI Taxonomy" id="1894"/>
    <lineage>
        <taxon>Bacteria</taxon>
        <taxon>Bacillati</taxon>
        <taxon>Actinomycetota</taxon>
        <taxon>Actinomycetes</taxon>
        <taxon>Kitasatosporales</taxon>
        <taxon>Streptomycetaceae</taxon>
        <taxon>Kitasatospora</taxon>
    </lineage>
</organism>
<comment type="caution">
    <text evidence="3">The sequence shown here is derived from an EMBL/GenBank/DDBJ whole genome shotgun (WGS) entry which is preliminary data.</text>
</comment>
<dbReference type="RefSeq" id="WP_030281410.1">
    <property type="nucleotide sequence ID" value="NZ_BMUB01000002.1"/>
</dbReference>
<dbReference type="InterPro" id="IPR052897">
    <property type="entry name" value="Sec-Metab_Biosynth_Hydrolase"/>
</dbReference>
<dbReference type="PANTHER" id="PTHR37017:SF10">
    <property type="entry name" value="AB HYDROLASE-1 DOMAIN-CONTAINING PROTEIN"/>
    <property type="match status" value="1"/>
</dbReference>
<keyword evidence="4" id="KW-1185">Reference proteome</keyword>
<dbReference type="EMBL" id="JPRF03000032">
    <property type="protein sequence ID" value="OEV35794.1"/>
    <property type="molecule type" value="Genomic_DNA"/>
</dbReference>
<evidence type="ECO:0000259" key="1">
    <source>
        <dbReference type="Pfam" id="PF12697"/>
    </source>
</evidence>
<accession>A0A1E7N572</accession>
<sequence length="244" mass="26279">MSTFVLVPGFWLGAWAWDGVAAPLRAAGHRVHPVSLPGLAERAGEQGDFGLEDHIADLAELLVREDLWDVVLVAHSGACAPVGGVADRMPERIRRVVYLDSGPMADGASVYDLWQPDFRAEADATAVDGRFPMPSWEYMTAHGSSTEGLDDAALAQIRTRLTPHPVGAYRDALRLTGAGAALPQALVSCSFPLEQVRALIAAGHPWFAGMDRPNWELRELPTGHWPMFSRPADTAALLAELAAI</sequence>
<dbReference type="Pfam" id="PF12697">
    <property type="entry name" value="Abhydrolase_6"/>
    <property type="match status" value="1"/>
</dbReference>
<dbReference type="Proteomes" id="UP000610124">
    <property type="component" value="Unassembled WGS sequence"/>
</dbReference>
<reference evidence="4" key="4">
    <citation type="submission" date="2016-08" db="EMBL/GenBank/DDBJ databases">
        <title>Sequencing, assembly and comparative genomics of S. aureofaciens ATCC 10762.</title>
        <authorList>
            <person name="Gradnigo J.S."/>
            <person name="Johnson N."/>
            <person name="Somerville G.A."/>
        </authorList>
    </citation>
    <scope>NUCLEOTIDE SEQUENCE [LARGE SCALE GENOMIC DNA]</scope>
    <source>
        <strain evidence="4">ATCC 10762 / DSM 40127 / CCM 3239 / JCM 4008 / LMG 5968 / NBRC 12843 / NCIMB 8234 / A-377</strain>
    </source>
</reference>
<dbReference type="InterPro" id="IPR029058">
    <property type="entry name" value="AB_hydrolase_fold"/>
</dbReference>
<dbReference type="GeneID" id="97484519"/>
<name>A0A1E7N572_KITAU</name>
<dbReference type="GO" id="GO:0003824">
    <property type="term" value="F:catalytic activity"/>
    <property type="evidence" value="ECO:0007669"/>
    <property type="project" value="UniProtKB-ARBA"/>
</dbReference>
<feature type="domain" description="AB hydrolase-1" evidence="1">
    <location>
        <begin position="4"/>
        <end position="236"/>
    </location>
</feature>
<dbReference type="AlphaFoldDB" id="A0A1E7N572"/>
<evidence type="ECO:0000313" key="4">
    <source>
        <dbReference type="Proteomes" id="UP000037395"/>
    </source>
</evidence>
<reference evidence="2" key="5">
    <citation type="submission" date="2020-09" db="EMBL/GenBank/DDBJ databases">
        <authorList>
            <person name="Sun Q."/>
            <person name="Ohkuma M."/>
        </authorList>
    </citation>
    <scope>NUCLEOTIDE SEQUENCE</scope>
    <source>
        <strain evidence="2">JCM 4434</strain>
    </source>
</reference>
<protein>
    <submittedName>
        <fullName evidence="3">Esterase</fullName>
    </submittedName>
</protein>
<evidence type="ECO:0000313" key="3">
    <source>
        <dbReference type="EMBL" id="OEV35794.1"/>
    </source>
</evidence>
<reference evidence="2" key="1">
    <citation type="journal article" date="2014" name="Int. J. Syst. Evol. Microbiol.">
        <title>Complete genome sequence of Corynebacterium casei LMG S-19264T (=DSM 44701T), isolated from a smear-ripened cheese.</title>
        <authorList>
            <consortium name="US DOE Joint Genome Institute (JGI-PGF)"/>
            <person name="Walter F."/>
            <person name="Albersmeier A."/>
            <person name="Kalinowski J."/>
            <person name="Ruckert C."/>
        </authorList>
    </citation>
    <scope>NUCLEOTIDE SEQUENCE</scope>
    <source>
        <strain evidence="2">JCM 4434</strain>
    </source>
</reference>
<dbReference type="SUPFAM" id="SSF53474">
    <property type="entry name" value="alpha/beta-Hydrolases"/>
    <property type="match status" value="1"/>
</dbReference>